<dbReference type="Proteomes" id="UP001233172">
    <property type="component" value="Unassembled WGS sequence"/>
</dbReference>
<evidence type="ECO:0000313" key="1">
    <source>
        <dbReference type="EMBL" id="KAK0049547.1"/>
    </source>
</evidence>
<feature type="non-terminal residue" evidence="1">
    <location>
        <position position="1"/>
    </location>
</feature>
<reference evidence="1" key="1">
    <citation type="journal article" date="2023" name="PLoS Negl. Trop. Dis.">
        <title>A genome sequence for Biomphalaria pfeifferi, the major vector snail for the human-infecting parasite Schistosoma mansoni.</title>
        <authorList>
            <person name="Bu L."/>
            <person name="Lu L."/>
            <person name="Laidemitt M.R."/>
            <person name="Zhang S.M."/>
            <person name="Mutuku M."/>
            <person name="Mkoji G."/>
            <person name="Steinauer M."/>
            <person name="Loker E.S."/>
        </authorList>
    </citation>
    <scope>NUCLEOTIDE SEQUENCE</scope>
    <source>
        <strain evidence="1">KasaAsao</strain>
    </source>
</reference>
<dbReference type="AlphaFoldDB" id="A0AAD8F2P9"/>
<accession>A0AAD8F2P9</accession>
<organism evidence="1 2">
    <name type="scientific">Biomphalaria pfeifferi</name>
    <name type="common">Bloodfluke planorb</name>
    <name type="synonym">Freshwater snail</name>
    <dbReference type="NCBI Taxonomy" id="112525"/>
    <lineage>
        <taxon>Eukaryota</taxon>
        <taxon>Metazoa</taxon>
        <taxon>Spiralia</taxon>
        <taxon>Lophotrochozoa</taxon>
        <taxon>Mollusca</taxon>
        <taxon>Gastropoda</taxon>
        <taxon>Heterobranchia</taxon>
        <taxon>Euthyneura</taxon>
        <taxon>Panpulmonata</taxon>
        <taxon>Hygrophila</taxon>
        <taxon>Lymnaeoidea</taxon>
        <taxon>Planorbidae</taxon>
        <taxon>Biomphalaria</taxon>
    </lineage>
</organism>
<protein>
    <submittedName>
        <fullName evidence="1">Uncharacterized protein</fullName>
    </submittedName>
</protein>
<proteinExistence type="predicted"/>
<gene>
    <name evidence="1" type="ORF">Bpfe_021083</name>
</gene>
<evidence type="ECO:0000313" key="2">
    <source>
        <dbReference type="Proteomes" id="UP001233172"/>
    </source>
</evidence>
<reference evidence="1" key="2">
    <citation type="submission" date="2023-04" db="EMBL/GenBank/DDBJ databases">
        <authorList>
            <person name="Bu L."/>
            <person name="Lu L."/>
            <person name="Laidemitt M.R."/>
            <person name="Zhang S.M."/>
            <person name="Mutuku M."/>
            <person name="Mkoji G."/>
            <person name="Steinauer M."/>
            <person name="Loker E.S."/>
        </authorList>
    </citation>
    <scope>NUCLEOTIDE SEQUENCE</scope>
    <source>
        <strain evidence="1">KasaAsao</strain>
        <tissue evidence="1">Whole Snail</tissue>
    </source>
</reference>
<sequence length="107" mass="11628">RHTTFSAIQASCSDGAVSSSSAVTGESSNHMVFAESVIGRSRTEKATRIVRAPDEIMKPGFVLPLDIGVLGINFQWGNSLARLFTRDDEIKAITSSREEEKGEIIFP</sequence>
<keyword evidence="2" id="KW-1185">Reference proteome</keyword>
<comment type="caution">
    <text evidence="1">The sequence shown here is derived from an EMBL/GenBank/DDBJ whole genome shotgun (WGS) entry which is preliminary data.</text>
</comment>
<name>A0AAD8F2P9_BIOPF</name>
<dbReference type="EMBL" id="JASAOG010000125">
    <property type="protein sequence ID" value="KAK0049547.1"/>
    <property type="molecule type" value="Genomic_DNA"/>
</dbReference>